<evidence type="ECO:0008006" key="4">
    <source>
        <dbReference type="Google" id="ProtNLM"/>
    </source>
</evidence>
<dbReference type="EMBL" id="JBHRVQ010000001">
    <property type="protein sequence ID" value="MFC3389349.1"/>
    <property type="molecule type" value="Genomic_DNA"/>
</dbReference>
<evidence type="ECO:0000313" key="2">
    <source>
        <dbReference type="EMBL" id="MFC3389349.1"/>
    </source>
</evidence>
<sequence>MEWSKFDKQTIINTHGDMYMYRDFYFYRHAKHSPRAKNLIDNGEIIDILTQGHKEARNVRTPYLMINISRIICDVPAYFISGAVGSIESNHKDRVATAQASTEEETQMLEGTQDGSYNEAVDDLQQETINQIVRNSKLKRKHKQIIVQHQMDGGIVGVPVKRNGQISIQFKERNVYYPHDDDMGADLVYELDIKDENGQDYVQVYTERQENGVLKTYNRLYTRAISGSDLEQVDDDTAKDILKMDQLEREYIGRHRPFIDYWANNPTLSTPLGTSALFGQEGKQEEINWTLTRAGITLERNGRPRISITSETWDRLEDLAKERVDGVEGQGATKIDHRDLELIEMDENGNSIKTHQIDISQIGDFKHIKDIVSAMLAETSTSLEAVEMMRDGSTSSAQSGVAKFYDLLSSIIKAQHLLDEYIDFLQNLMESALWLANEDNANVIIERPDITVRDMIPVPKAERDEGTVKKRDAKAQSLKQTVRELHPNKSDAWVDEEVLEIQSEANNADTMAMSRGQQTVQGFFNNRDIDGAPLNEDGSRREG</sequence>
<reference evidence="3" key="1">
    <citation type="journal article" date="2019" name="Int. J. Syst. Evol. Microbiol.">
        <title>The Global Catalogue of Microorganisms (GCM) 10K type strain sequencing project: providing services to taxonomists for standard genome sequencing and annotation.</title>
        <authorList>
            <consortium name="The Broad Institute Genomics Platform"/>
            <consortium name="The Broad Institute Genome Sequencing Center for Infectious Disease"/>
            <person name="Wu L."/>
            <person name="Ma J."/>
        </authorList>
    </citation>
    <scope>NUCLEOTIDE SEQUENCE [LARGE SCALE GENOMIC DNA]</scope>
    <source>
        <strain evidence="3">CCM 7756</strain>
    </source>
</reference>
<dbReference type="Proteomes" id="UP001595637">
    <property type="component" value="Unassembled WGS sequence"/>
</dbReference>
<accession>A0ABV7N8Y3</accession>
<keyword evidence="3" id="KW-1185">Reference proteome</keyword>
<proteinExistence type="predicted"/>
<evidence type="ECO:0000256" key="1">
    <source>
        <dbReference type="SAM" id="MobiDB-lite"/>
    </source>
</evidence>
<gene>
    <name evidence="2" type="ORF">ACFOEO_12230</name>
</gene>
<comment type="caution">
    <text evidence="2">The sequence shown here is derived from an EMBL/GenBank/DDBJ whole genome shotgun (WGS) entry which is preliminary data.</text>
</comment>
<organism evidence="2 3">
    <name type="scientific">Salinicoccus sesuvii</name>
    <dbReference type="NCBI Taxonomy" id="868281"/>
    <lineage>
        <taxon>Bacteria</taxon>
        <taxon>Bacillati</taxon>
        <taxon>Bacillota</taxon>
        <taxon>Bacilli</taxon>
        <taxon>Bacillales</taxon>
        <taxon>Staphylococcaceae</taxon>
        <taxon>Salinicoccus</taxon>
    </lineage>
</organism>
<dbReference type="RefSeq" id="WP_380656371.1">
    <property type="nucleotide sequence ID" value="NZ_JBHRVQ010000001.1"/>
</dbReference>
<name>A0ABV7N8Y3_9STAP</name>
<evidence type="ECO:0000313" key="3">
    <source>
        <dbReference type="Proteomes" id="UP001595637"/>
    </source>
</evidence>
<protein>
    <recommendedName>
        <fullName evidence="4">Phage portal protein</fullName>
    </recommendedName>
</protein>
<feature type="region of interest" description="Disordered" evidence="1">
    <location>
        <begin position="524"/>
        <end position="543"/>
    </location>
</feature>